<proteinExistence type="predicted"/>
<keyword evidence="2" id="KW-1185">Reference proteome</keyword>
<accession>A0AAJ0G7W6</accession>
<dbReference type="EMBL" id="JAWDJX010000065">
    <property type="protein sequence ID" value="KAK3047218.1"/>
    <property type="molecule type" value="Genomic_DNA"/>
</dbReference>
<comment type="caution">
    <text evidence="1">The sequence shown here is derived from an EMBL/GenBank/DDBJ whole genome shotgun (WGS) entry which is preliminary data.</text>
</comment>
<reference evidence="1" key="1">
    <citation type="submission" date="2023-04" db="EMBL/GenBank/DDBJ databases">
        <title>Black Yeasts Isolated from many extreme environments.</title>
        <authorList>
            <person name="Coleine C."/>
            <person name="Stajich J.E."/>
            <person name="Selbmann L."/>
        </authorList>
    </citation>
    <scope>NUCLEOTIDE SEQUENCE</scope>
    <source>
        <strain evidence="1">CCFEE 5312</strain>
    </source>
</reference>
<gene>
    <name evidence="1" type="ORF">LTR09_011318</name>
</gene>
<dbReference type="Proteomes" id="UP001271007">
    <property type="component" value="Unassembled WGS sequence"/>
</dbReference>
<dbReference type="AlphaFoldDB" id="A0AAJ0G7W6"/>
<dbReference type="Gene3D" id="2.60.270.50">
    <property type="match status" value="1"/>
</dbReference>
<organism evidence="1 2">
    <name type="scientific">Extremus antarcticus</name>
    <dbReference type="NCBI Taxonomy" id="702011"/>
    <lineage>
        <taxon>Eukaryota</taxon>
        <taxon>Fungi</taxon>
        <taxon>Dikarya</taxon>
        <taxon>Ascomycota</taxon>
        <taxon>Pezizomycotina</taxon>
        <taxon>Dothideomycetes</taxon>
        <taxon>Dothideomycetidae</taxon>
        <taxon>Mycosphaerellales</taxon>
        <taxon>Extremaceae</taxon>
        <taxon>Extremus</taxon>
    </lineage>
</organism>
<evidence type="ECO:0000313" key="2">
    <source>
        <dbReference type="Proteomes" id="UP001271007"/>
    </source>
</evidence>
<evidence type="ECO:0000313" key="1">
    <source>
        <dbReference type="EMBL" id="KAK3047218.1"/>
    </source>
</evidence>
<protein>
    <submittedName>
        <fullName evidence="1">Uncharacterized protein</fullName>
    </submittedName>
</protein>
<name>A0AAJ0G7W6_9PEZI</name>
<sequence>MAADMMCMIGLTNETTLDAALTIEDAQVSEGFFFNNWLEDHIAAQDINGTALDNDDSEVVVYSSGDPRVAGSFHLKLDGTSMAKISWSSGEDEENKVWLEGVDERIKIDLGDWPAEHPIGRIKVKIYDIDDTVVM</sequence>